<keyword evidence="2" id="KW-1185">Reference proteome</keyword>
<accession>A0A5N6KDU1</accession>
<organism evidence="1 2">
    <name type="scientific">Monilinia laxa</name>
    <name type="common">Brown rot fungus</name>
    <name type="synonym">Sclerotinia laxa</name>
    <dbReference type="NCBI Taxonomy" id="61186"/>
    <lineage>
        <taxon>Eukaryota</taxon>
        <taxon>Fungi</taxon>
        <taxon>Dikarya</taxon>
        <taxon>Ascomycota</taxon>
        <taxon>Pezizomycotina</taxon>
        <taxon>Leotiomycetes</taxon>
        <taxon>Helotiales</taxon>
        <taxon>Sclerotiniaceae</taxon>
        <taxon>Monilinia</taxon>
    </lineage>
</organism>
<comment type="caution">
    <text evidence="1">The sequence shown here is derived from an EMBL/GenBank/DDBJ whole genome shotgun (WGS) entry which is preliminary data.</text>
</comment>
<reference evidence="1 2" key="1">
    <citation type="submission" date="2019-06" db="EMBL/GenBank/DDBJ databases">
        <title>Genome Sequence of the Brown Rot Fungal Pathogen Monilinia laxa.</title>
        <authorList>
            <person name="De Miccolis Angelini R.M."/>
            <person name="Landi L."/>
            <person name="Abate D."/>
            <person name="Pollastro S."/>
            <person name="Romanazzi G."/>
            <person name="Faretra F."/>
        </authorList>
    </citation>
    <scope>NUCLEOTIDE SEQUENCE [LARGE SCALE GENOMIC DNA]</scope>
    <source>
        <strain evidence="1 2">Mlax316</strain>
    </source>
</reference>
<evidence type="ECO:0000313" key="2">
    <source>
        <dbReference type="Proteomes" id="UP000326757"/>
    </source>
</evidence>
<dbReference type="Proteomes" id="UP000326757">
    <property type="component" value="Unassembled WGS sequence"/>
</dbReference>
<name>A0A5N6KDU1_MONLA</name>
<sequence>MIAKLSYLLNIISYHVINRIRPSCPIRNPFRSYLSSQQFIVFYALMHDTFHYNSKRLRCQFHQQQYPSSIHTP</sequence>
<proteinExistence type="predicted"/>
<dbReference type="AlphaFoldDB" id="A0A5N6KDU1"/>
<dbReference type="EMBL" id="VIGI01000004">
    <property type="protein sequence ID" value="KAB8301587.1"/>
    <property type="molecule type" value="Genomic_DNA"/>
</dbReference>
<protein>
    <submittedName>
        <fullName evidence="1">Uncharacterized protein</fullName>
    </submittedName>
</protein>
<evidence type="ECO:0000313" key="1">
    <source>
        <dbReference type="EMBL" id="KAB8301587.1"/>
    </source>
</evidence>
<gene>
    <name evidence="1" type="ORF">EYC80_003429</name>
</gene>